<dbReference type="InterPro" id="IPR051055">
    <property type="entry name" value="PIF1_helicase"/>
</dbReference>
<reference evidence="4" key="1">
    <citation type="submission" date="2025-08" db="UniProtKB">
        <authorList>
            <consortium name="RefSeq"/>
        </authorList>
    </citation>
    <scope>IDENTIFICATION</scope>
    <source>
        <tissue evidence="4">Whole sample</tissue>
    </source>
</reference>
<dbReference type="PANTHER" id="PTHR47642:SF8">
    <property type="entry name" value="ATP-DEPENDENT DNA HELICASE"/>
    <property type="match status" value="1"/>
</dbReference>
<evidence type="ECO:0000256" key="2">
    <source>
        <dbReference type="SAM" id="MobiDB-lite"/>
    </source>
</evidence>
<evidence type="ECO:0000313" key="4">
    <source>
        <dbReference type="RefSeq" id="XP_022301005.1"/>
    </source>
</evidence>
<dbReference type="KEGG" id="cvn:111109212"/>
<keyword evidence="3" id="KW-1185">Reference proteome</keyword>
<feature type="compositionally biased region" description="Acidic residues" evidence="2">
    <location>
        <begin position="407"/>
        <end position="428"/>
    </location>
</feature>
<evidence type="ECO:0000313" key="3">
    <source>
        <dbReference type="Proteomes" id="UP000694844"/>
    </source>
</evidence>
<dbReference type="PANTHER" id="PTHR47642">
    <property type="entry name" value="ATP-DEPENDENT DNA HELICASE"/>
    <property type="match status" value="1"/>
</dbReference>
<dbReference type="Proteomes" id="UP000694844">
    <property type="component" value="Chromosome 8"/>
</dbReference>
<feature type="coiled-coil region" evidence="1">
    <location>
        <begin position="507"/>
        <end position="538"/>
    </location>
</feature>
<feature type="compositionally biased region" description="Basic and acidic residues" evidence="2">
    <location>
        <begin position="559"/>
        <end position="573"/>
    </location>
</feature>
<dbReference type="RefSeq" id="XP_022301005.1">
    <property type="nucleotide sequence ID" value="XM_022445297.1"/>
</dbReference>
<protein>
    <submittedName>
        <fullName evidence="4">Uncharacterized protein LOC111109212</fullName>
    </submittedName>
</protein>
<organism evidence="3 4">
    <name type="scientific">Crassostrea virginica</name>
    <name type="common">Eastern oyster</name>
    <dbReference type="NCBI Taxonomy" id="6565"/>
    <lineage>
        <taxon>Eukaryota</taxon>
        <taxon>Metazoa</taxon>
        <taxon>Spiralia</taxon>
        <taxon>Lophotrochozoa</taxon>
        <taxon>Mollusca</taxon>
        <taxon>Bivalvia</taxon>
        <taxon>Autobranchia</taxon>
        <taxon>Pteriomorphia</taxon>
        <taxon>Ostreida</taxon>
        <taxon>Ostreoidea</taxon>
        <taxon>Ostreidae</taxon>
        <taxon>Crassostrea</taxon>
    </lineage>
</organism>
<dbReference type="GeneID" id="111109212"/>
<name>A0A8B8BC56_CRAVI</name>
<feature type="region of interest" description="Disordered" evidence="2">
    <location>
        <begin position="543"/>
        <end position="578"/>
    </location>
</feature>
<dbReference type="OrthoDB" id="10063152at2759"/>
<evidence type="ECO:0000256" key="1">
    <source>
        <dbReference type="SAM" id="Coils"/>
    </source>
</evidence>
<sequence>MYRSSGIKIDQTWKSTIENCDCEIVRELTGTSSNSDDRESEANDDEFCEVALDECVQGNSDTLVDEADLDTNKTYVFAPEFQNRGSPHIHMLVWTSDAPKYKENSDEEIEVYVDQYITADTQEKDPLMKPLVNLQMHKHSKTCKKGGKTVCRFGFPLPPLPRTMLLEPLETVVDEYRKKHSDIHNKMNEYKDGCDIDYQTFLQNVIGMSEEEYIKCIRASLKGPKMFLKRNPSEMRVNYYNPDLLKAWNANLDIQFVLDPYACATYIVAYISKSQRGISAMLDKASQEAAEGNMDLKRQVRHIGNKFLNFVEVSAQEASYLILQMPLTQASREVVFINTSPPEERIFLLKRQDDLNNLPKTSTNIKADSLIQRYERRPKQLEHWCLADFISELELTFPKEMKRDSYEEQNDDNPQDLDDNLLSDCDDSDQETFSDNDTVVHLKNGIKIKRRKNKRVIRYVGYSQKTNSEEYYRERLLLYMPWRNEKSDLLGGLQTYEEHYKQKANIIQMKQKQYEHFVDELEQARLQAEEDLDNLETVAPNTAHAEAEDSEIDPVPSEEFAHFDPDSTQHKSYDIGPELGLSSKVSEIEMSAVRIADEKCSNRSSRSILV</sequence>
<gene>
    <name evidence="4" type="primary">LOC111109212</name>
</gene>
<keyword evidence="1" id="KW-0175">Coiled coil</keyword>
<accession>A0A8B8BC56</accession>
<dbReference type="AlphaFoldDB" id="A0A8B8BC56"/>
<feature type="region of interest" description="Disordered" evidence="2">
    <location>
        <begin position="403"/>
        <end position="428"/>
    </location>
</feature>
<proteinExistence type="predicted"/>